<dbReference type="GO" id="GO:0019243">
    <property type="term" value="P:methylglyoxal catabolic process to D-lactate via S-lactoyl-glutathione"/>
    <property type="evidence" value="ECO:0007669"/>
    <property type="project" value="TreeGrafter"/>
</dbReference>
<evidence type="ECO:0000256" key="1">
    <source>
        <dbReference type="ARBA" id="ARBA00023016"/>
    </source>
</evidence>
<dbReference type="SUPFAM" id="SSF52317">
    <property type="entry name" value="Class I glutamine amidotransferase-like"/>
    <property type="match status" value="1"/>
</dbReference>
<keyword evidence="2" id="KW-0456">Lyase</keyword>
<feature type="domain" description="DJ-1/PfpI" evidence="4">
    <location>
        <begin position="27"/>
        <end position="116"/>
    </location>
</feature>
<name>A0A6A0A8V0_HAELA</name>
<evidence type="ECO:0000313" key="6">
    <source>
        <dbReference type="Proteomes" id="UP000485058"/>
    </source>
</evidence>
<dbReference type="GO" id="GO:0019172">
    <property type="term" value="F:glyoxalase III activity"/>
    <property type="evidence" value="ECO:0007669"/>
    <property type="project" value="TreeGrafter"/>
</dbReference>
<dbReference type="PANTHER" id="PTHR48094:SF11">
    <property type="entry name" value="GLUTATHIONE-INDEPENDENT GLYOXALASE HSP31-RELATED"/>
    <property type="match status" value="1"/>
</dbReference>
<dbReference type="GO" id="GO:0016740">
    <property type="term" value="F:transferase activity"/>
    <property type="evidence" value="ECO:0007669"/>
    <property type="project" value="UniProtKB-KW"/>
</dbReference>
<dbReference type="InterPro" id="IPR029062">
    <property type="entry name" value="Class_I_gatase-like"/>
</dbReference>
<dbReference type="GO" id="GO:0005737">
    <property type="term" value="C:cytoplasm"/>
    <property type="evidence" value="ECO:0007669"/>
    <property type="project" value="TreeGrafter"/>
</dbReference>
<sequence>MSKKILVIATSADKLSDGKETGCWMEEVAAPYFVFTENGYEVTIASIKGGEIPFDEECGEGWRQASRGMLVQLVTESKALADVNVLDYDAVFLPGGHGTVVDFPGSEALAQALGSMKAGLGVVSGRSYSVGH</sequence>
<comment type="caution">
    <text evidence="5">The sequence shown here is derived from an EMBL/GenBank/DDBJ whole genome shotgun (WGS) entry which is preliminary data.</text>
</comment>
<keyword evidence="1" id="KW-0346">Stress response</keyword>
<dbReference type="InterPro" id="IPR050325">
    <property type="entry name" value="Prot/Nucl_acid_deglycase"/>
</dbReference>
<dbReference type="InterPro" id="IPR002818">
    <property type="entry name" value="DJ-1/PfpI"/>
</dbReference>
<gene>
    <name evidence="5" type="ORF">HaLaN_27562</name>
</gene>
<reference evidence="5 6" key="1">
    <citation type="submission" date="2020-02" db="EMBL/GenBank/DDBJ databases">
        <title>Draft genome sequence of Haematococcus lacustris strain NIES-144.</title>
        <authorList>
            <person name="Morimoto D."/>
            <person name="Nakagawa S."/>
            <person name="Yoshida T."/>
            <person name="Sawayama S."/>
        </authorList>
    </citation>
    <scope>NUCLEOTIDE SEQUENCE [LARGE SCALE GENOMIC DNA]</scope>
    <source>
        <strain evidence="5 6">NIES-144</strain>
    </source>
</reference>
<evidence type="ECO:0000256" key="2">
    <source>
        <dbReference type="ARBA" id="ARBA00023239"/>
    </source>
</evidence>
<dbReference type="Gene3D" id="3.40.50.880">
    <property type="match status" value="1"/>
</dbReference>
<keyword evidence="5" id="KW-0808">Transferase</keyword>
<organism evidence="5 6">
    <name type="scientific">Haematococcus lacustris</name>
    <name type="common">Green alga</name>
    <name type="synonym">Haematococcus pluvialis</name>
    <dbReference type="NCBI Taxonomy" id="44745"/>
    <lineage>
        <taxon>Eukaryota</taxon>
        <taxon>Viridiplantae</taxon>
        <taxon>Chlorophyta</taxon>
        <taxon>core chlorophytes</taxon>
        <taxon>Chlorophyceae</taxon>
        <taxon>CS clade</taxon>
        <taxon>Chlamydomonadales</taxon>
        <taxon>Haematococcaceae</taxon>
        <taxon>Haematococcus</taxon>
    </lineage>
</organism>
<dbReference type="AlphaFoldDB" id="A0A6A0A8V0"/>
<proteinExistence type="inferred from homology"/>
<keyword evidence="6" id="KW-1185">Reference proteome</keyword>
<dbReference type="PANTHER" id="PTHR48094">
    <property type="entry name" value="PROTEIN/NUCLEIC ACID DEGLYCASE DJ-1-RELATED"/>
    <property type="match status" value="1"/>
</dbReference>
<evidence type="ECO:0000256" key="3">
    <source>
        <dbReference type="ARBA" id="ARBA00038493"/>
    </source>
</evidence>
<protein>
    <submittedName>
        <fullName evidence="5">Type 1 glutamine amidotransferase domain-containing protein</fullName>
    </submittedName>
</protein>
<dbReference type="Pfam" id="PF01965">
    <property type="entry name" value="DJ-1_PfpI"/>
    <property type="match status" value="1"/>
</dbReference>
<keyword evidence="5" id="KW-0315">Glutamine amidotransferase</keyword>
<comment type="similarity">
    <text evidence="3">Belongs to the peptidase C56 family. HSP31-like subfamily.</text>
</comment>
<evidence type="ECO:0000259" key="4">
    <source>
        <dbReference type="Pfam" id="PF01965"/>
    </source>
</evidence>
<dbReference type="EMBL" id="BLLF01004127">
    <property type="protein sequence ID" value="GFH28982.1"/>
    <property type="molecule type" value="Genomic_DNA"/>
</dbReference>
<accession>A0A6A0A8V0</accession>
<evidence type="ECO:0000313" key="5">
    <source>
        <dbReference type="EMBL" id="GFH28982.1"/>
    </source>
</evidence>
<dbReference type="Proteomes" id="UP000485058">
    <property type="component" value="Unassembled WGS sequence"/>
</dbReference>